<dbReference type="Gene3D" id="2.170.260.10">
    <property type="entry name" value="paz domain"/>
    <property type="match status" value="1"/>
</dbReference>
<dbReference type="PANTHER" id="PTHR22891">
    <property type="entry name" value="EUKARYOTIC TRANSLATION INITIATION FACTOR 2C"/>
    <property type="match status" value="1"/>
</dbReference>
<dbReference type="AlphaFoldDB" id="A0AAD5S248"/>
<dbReference type="Gene3D" id="3.40.50.2300">
    <property type="match status" value="1"/>
</dbReference>
<keyword evidence="3" id="KW-0396">Initiation factor</keyword>
<dbReference type="Pfam" id="PF16487">
    <property type="entry name" value="ArgoMid"/>
    <property type="match status" value="1"/>
</dbReference>
<keyword evidence="3" id="KW-0648">Protein biosynthesis</keyword>
<proteinExistence type="predicted"/>
<evidence type="ECO:0000313" key="4">
    <source>
        <dbReference type="Proteomes" id="UP001212841"/>
    </source>
</evidence>
<feature type="domain" description="PAZ" evidence="2">
    <location>
        <begin position="568"/>
        <end position="683"/>
    </location>
</feature>
<evidence type="ECO:0000256" key="1">
    <source>
        <dbReference type="SAM" id="MobiDB-lite"/>
    </source>
</evidence>
<evidence type="ECO:0000259" key="2">
    <source>
        <dbReference type="PROSITE" id="PS50821"/>
    </source>
</evidence>
<name>A0AAD5S248_9FUNG</name>
<dbReference type="InterPro" id="IPR003100">
    <property type="entry name" value="PAZ_dom"/>
</dbReference>
<dbReference type="InterPro" id="IPR032473">
    <property type="entry name" value="Argonaute_Mid_dom"/>
</dbReference>
<accession>A0AAD5S248</accession>
<dbReference type="SMART" id="SM00949">
    <property type="entry name" value="PAZ"/>
    <property type="match status" value="1"/>
</dbReference>
<evidence type="ECO:0000313" key="3">
    <source>
        <dbReference type="EMBL" id="KAJ3036298.1"/>
    </source>
</evidence>
<dbReference type="InterPro" id="IPR036085">
    <property type="entry name" value="PAZ_dom_sf"/>
</dbReference>
<dbReference type="Pfam" id="PF16486">
    <property type="entry name" value="ArgoN"/>
    <property type="match status" value="1"/>
</dbReference>
<dbReference type="SUPFAM" id="SSF101690">
    <property type="entry name" value="PAZ domain"/>
    <property type="match status" value="1"/>
</dbReference>
<dbReference type="PROSITE" id="PS50821">
    <property type="entry name" value="PAZ"/>
    <property type="match status" value="1"/>
</dbReference>
<dbReference type="EMBL" id="JADGJD010001953">
    <property type="protein sequence ID" value="KAJ3036298.1"/>
    <property type="molecule type" value="Genomic_DNA"/>
</dbReference>
<dbReference type="Pfam" id="PF02170">
    <property type="entry name" value="PAZ"/>
    <property type="match status" value="1"/>
</dbReference>
<dbReference type="GO" id="GO:0003743">
    <property type="term" value="F:translation initiation factor activity"/>
    <property type="evidence" value="ECO:0007669"/>
    <property type="project" value="UniProtKB-KW"/>
</dbReference>
<feature type="compositionally biased region" description="Basic and acidic residues" evidence="1">
    <location>
        <begin position="248"/>
        <end position="261"/>
    </location>
</feature>
<dbReference type="GO" id="GO:0003723">
    <property type="term" value="F:RNA binding"/>
    <property type="evidence" value="ECO:0007669"/>
    <property type="project" value="InterPro"/>
</dbReference>
<feature type="compositionally biased region" description="Polar residues" evidence="1">
    <location>
        <begin position="60"/>
        <end position="73"/>
    </location>
</feature>
<feature type="region of interest" description="Disordered" evidence="1">
    <location>
        <begin position="323"/>
        <end position="344"/>
    </location>
</feature>
<dbReference type="InterPro" id="IPR032474">
    <property type="entry name" value="Argonaute_N"/>
</dbReference>
<protein>
    <submittedName>
        <fullName evidence="3">Eukaryotic translation initiation factor 2C</fullName>
    </submittedName>
</protein>
<feature type="region of interest" description="Disordered" evidence="1">
    <location>
        <begin position="24"/>
        <end position="146"/>
    </location>
</feature>
<comment type="caution">
    <text evidence="3">The sequence shown here is derived from an EMBL/GenBank/DDBJ whole genome shotgun (WGS) entry which is preliminary data.</text>
</comment>
<dbReference type="Pfam" id="PF08699">
    <property type="entry name" value="ArgoL1"/>
    <property type="match status" value="1"/>
</dbReference>
<dbReference type="InterPro" id="IPR014811">
    <property type="entry name" value="ArgoL1"/>
</dbReference>
<feature type="compositionally biased region" description="Gly residues" evidence="1">
    <location>
        <begin position="117"/>
        <end position="132"/>
    </location>
</feature>
<dbReference type="CDD" id="cd02846">
    <property type="entry name" value="PAZ_argonaute_like"/>
    <property type="match status" value="1"/>
</dbReference>
<reference evidence="3" key="1">
    <citation type="submission" date="2020-05" db="EMBL/GenBank/DDBJ databases">
        <title>Phylogenomic resolution of chytrid fungi.</title>
        <authorList>
            <person name="Stajich J.E."/>
            <person name="Amses K."/>
            <person name="Simmons R."/>
            <person name="Seto K."/>
            <person name="Myers J."/>
            <person name="Bonds A."/>
            <person name="Quandt C.A."/>
            <person name="Barry K."/>
            <person name="Liu P."/>
            <person name="Grigoriev I."/>
            <person name="Longcore J.E."/>
            <person name="James T.Y."/>
        </authorList>
    </citation>
    <scope>NUCLEOTIDE SEQUENCE</scope>
    <source>
        <strain evidence="3">JEL0318</strain>
    </source>
</reference>
<sequence>MSSLDLRARGGLVRGAGDIVADSEGRTRGVGASGAQDWKVGASSSGGGHGHGHGHDWRSTAPSGANNSQNWRSGASGAGGYPNDPDALNTWGRPLPAAPWGSAGVDGGLRDRTDVSGGMGSRTGLSGRGTGMAGARSSGWEARGGSNSWHGAYARDRNAELSGGASWEDPSRRTSNWEGSARTDSGGDNGWGKGPANPRGWSVYDAPPRDDVPRYQAEGGRADRDIWRNKLGYHQQRDEGIRGSSDGWADRGNLRTPHDSARSTAYRLDADSSYYSASRDDFYSRASASPTSPYTSRIPIGANRPRFVTPTLPAYREHFVDTEEIEPSGFGKGDSPRSESPEVDVGVEQNDAVEKFVRPARPGHGVVGRKIRLLSNHFGVQLPDRDVYHYVVEFEPKAPSALTRMLFEAWIKLPRSPTAARVVELTVFDGRESLYSPEPLPEAEVGAEHAVKVVEDGEQHSQKFTVRLIPNPAIPMSVLHAFINRTDSATPYPEQQLQVLEVLLRHRPASLYVTIGKKSSSFFSAKDQAVISGGLSVYRGWYQSVRPTWRSVLLNLDTSATSFYRSGPLLDVISEFFGARRITDIPKLQFMQSLHQLSRFLRGVKIDTTYRGTHGRTKYKIEAISDKSADQARILIPDQPPMSITEYFKERYGIVLEYGYLPCAVFGKGRRVMIPVELCRIREGQRYLGRLNEFQLADMIKITSERPEGRWGRVEEGMCGLHQRADTTTLQKWGINVNPQLRILTGRVLPPTPLKFHRQVHTSTDGTWKFTSNLSFARPAPPLVSWSVVVFASSRDVTPERIQNFVRSLVRAMEEKGLAVGEKCPDIVYARGSIKESLEEGQER</sequence>
<feature type="region of interest" description="Disordered" evidence="1">
    <location>
        <begin position="235"/>
        <end position="263"/>
    </location>
</feature>
<feature type="non-terminal residue" evidence="3">
    <location>
        <position position="844"/>
    </location>
</feature>
<dbReference type="Proteomes" id="UP001212841">
    <property type="component" value="Unassembled WGS sequence"/>
</dbReference>
<keyword evidence="4" id="KW-1185">Reference proteome</keyword>
<gene>
    <name evidence="3" type="primary">EIF2C4_3</name>
    <name evidence="3" type="ORF">HK097_003879</name>
</gene>
<organism evidence="3 4">
    <name type="scientific">Rhizophlyctis rosea</name>
    <dbReference type="NCBI Taxonomy" id="64517"/>
    <lineage>
        <taxon>Eukaryota</taxon>
        <taxon>Fungi</taxon>
        <taxon>Fungi incertae sedis</taxon>
        <taxon>Chytridiomycota</taxon>
        <taxon>Chytridiomycota incertae sedis</taxon>
        <taxon>Chytridiomycetes</taxon>
        <taxon>Rhizophlyctidales</taxon>
        <taxon>Rhizophlyctidaceae</taxon>
        <taxon>Rhizophlyctis</taxon>
    </lineage>
</organism>
<dbReference type="SMART" id="SM01163">
    <property type="entry name" value="DUF1785"/>
    <property type="match status" value="1"/>
</dbReference>
<feature type="region of interest" description="Disordered" evidence="1">
    <location>
        <begin position="161"/>
        <end position="223"/>
    </location>
</feature>